<comment type="caution">
    <text evidence="2">The sequence shown here is derived from an EMBL/GenBank/DDBJ whole genome shotgun (WGS) entry which is preliminary data.</text>
</comment>
<protein>
    <submittedName>
        <fullName evidence="2">Uncharacterized protein</fullName>
    </submittedName>
</protein>
<name>A0A8J4BRX2_9CHLO</name>
<organism evidence="2 3">
    <name type="scientific">Volvox africanus</name>
    <dbReference type="NCBI Taxonomy" id="51714"/>
    <lineage>
        <taxon>Eukaryota</taxon>
        <taxon>Viridiplantae</taxon>
        <taxon>Chlorophyta</taxon>
        <taxon>core chlorophytes</taxon>
        <taxon>Chlorophyceae</taxon>
        <taxon>CS clade</taxon>
        <taxon>Chlamydomonadales</taxon>
        <taxon>Volvocaceae</taxon>
        <taxon>Volvox</taxon>
    </lineage>
</organism>
<proteinExistence type="predicted"/>
<dbReference type="EMBL" id="BNCO01000064">
    <property type="protein sequence ID" value="GIL64214.1"/>
    <property type="molecule type" value="Genomic_DNA"/>
</dbReference>
<accession>A0A8J4BRX2</accession>
<dbReference type="AlphaFoldDB" id="A0A8J4BRX2"/>
<feature type="region of interest" description="Disordered" evidence="1">
    <location>
        <begin position="192"/>
        <end position="238"/>
    </location>
</feature>
<evidence type="ECO:0000313" key="3">
    <source>
        <dbReference type="Proteomes" id="UP000747399"/>
    </source>
</evidence>
<dbReference type="Proteomes" id="UP000747399">
    <property type="component" value="Unassembled WGS sequence"/>
</dbReference>
<evidence type="ECO:0000256" key="1">
    <source>
        <dbReference type="SAM" id="MobiDB-lite"/>
    </source>
</evidence>
<gene>
    <name evidence="2" type="ORF">Vafri_18185</name>
</gene>
<keyword evidence="3" id="KW-1185">Reference proteome</keyword>
<evidence type="ECO:0000313" key="2">
    <source>
        <dbReference type="EMBL" id="GIL64214.1"/>
    </source>
</evidence>
<reference evidence="2" key="1">
    <citation type="journal article" date="2021" name="Proc. Natl. Acad. Sci. U.S.A.">
        <title>Three genomes in the algal genus Volvox reveal the fate of a haploid sex-determining region after a transition to homothallism.</title>
        <authorList>
            <person name="Yamamoto K."/>
            <person name="Hamaji T."/>
            <person name="Kawai-Toyooka H."/>
            <person name="Matsuzaki R."/>
            <person name="Takahashi F."/>
            <person name="Nishimura Y."/>
            <person name="Kawachi M."/>
            <person name="Noguchi H."/>
            <person name="Minakuchi Y."/>
            <person name="Umen J.G."/>
            <person name="Toyoda A."/>
            <person name="Nozaki H."/>
        </authorList>
    </citation>
    <scope>NUCLEOTIDE SEQUENCE</scope>
    <source>
        <strain evidence="2">NIES-3780</strain>
    </source>
</reference>
<sequence length="491" mass="53087">MAPVGLCILCNVEVTQDDYRREIDCPSKTCPGRVFHEECISAYLRKTKYSKDRCTGFPCPAILQSGKPCPGYVCKMHEFFPSNQKKKQARLDAAVAAAAAAKPRPTSVKPKATVQVAVTAMKNASPEGVAPKNGRKTAQTGTALATAKKASLKANADHEPHLIPGLSAEDLERDARRAVAMKLKAQLKIPPGATKRNRDAKAGGLSLNNITRKDTGGVGCKPQVTMKDTSGGDPPGMRGGMDSLSPNRHSPQYGDHFISALRNITTGGAENVSTSTGDESVTHHITDERFQTRLPFSSSIRTDSATPASTHTDPTMLESYNAWEDAVIFDPNPSNGEVAASVMVVADQDDDPVVEYDMLYAAEDGSYLVFDTFSNSYFRLEDVYGLSPELVDCTGEDGNTYVCVIVRRSRRALRAQQQLAWFEALELNQQQPQGDQVAESDVEVMSTARATSPLEGENINYTSAREGVAAQVEEDGELATDLDSLMQLLCV</sequence>